<proteinExistence type="inferred from homology"/>
<dbReference type="PANTHER" id="PTHR47958">
    <property type="entry name" value="ATP-DEPENDENT RNA HELICASE DBP3"/>
    <property type="match status" value="1"/>
</dbReference>
<organism evidence="12 13">
    <name type="scientific">Apiospora aurea</name>
    <dbReference type="NCBI Taxonomy" id="335848"/>
    <lineage>
        <taxon>Eukaryota</taxon>
        <taxon>Fungi</taxon>
        <taxon>Dikarya</taxon>
        <taxon>Ascomycota</taxon>
        <taxon>Pezizomycotina</taxon>
        <taxon>Sordariomycetes</taxon>
        <taxon>Xylariomycetidae</taxon>
        <taxon>Amphisphaeriales</taxon>
        <taxon>Apiosporaceae</taxon>
        <taxon>Apiospora</taxon>
    </lineage>
</organism>
<evidence type="ECO:0000256" key="2">
    <source>
        <dbReference type="ARBA" id="ARBA00022741"/>
    </source>
</evidence>
<keyword evidence="5 8" id="KW-0067">ATP-binding</keyword>
<evidence type="ECO:0000256" key="8">
    <source>
        <dbReference type="RuleBase" id="RU000492"/>
    </source>
</evidence>
<dbReference type="InterPro" id="IPR014001">
    <property type="entry name" value="Helicase_ATP-bd"/>
</dbReference>
<dbReference type="PROSITE" id="PS00039">
    <property type="entry name" value="DEAD_ATP_HELICASE"/>
    <property type="match status" value="1"/>
</dbReference>
<evidence type="ECO:0000259" key="9">
    <source>
        <dbReference type="PROSITE" id="PS51192"/>
    </source>
</evidence>
<dbReference type="PROSITE" id="PS51192">
    <property type="entry name" value="HELICASE_ATP_BIND_1"/>
    <property type="match status" value="1"/>
</dbReference>
<dbReference type="GO" id="GO:0004386">
    <property type="term" value="F:helicase activity"/>
    <property type="evidence" value="ECO:0007669"/>
    <property type="project" value="UniProtKB-KW"/>
</dbReference>
<reference evidence="12 13" key="1">
    <citation type="submission" date="2023-01" db="EMBL/GenBank/DDBJ databases">
        <title>Analysis of 21 Apiospora genomes using comparative genomics revels a genus with tremendous synthesis potential of carbohydrate active enzymes and secondary metabolites.</title>
        <authorList>
            <person name="Sorensen T."/>
        </authorList>
    </citation>
    <scope>NUCLEOTIDE SEQUENCE [LARGE SCALE GENOMIC DNA]</scope>
    <source>
        <strain evidence="12 13">CBS 24483</strain>
    </source>
</reference>
<evidence type="ECO:0000256" key="3">
    <source>
        <dbReference type="ARBA" id="ARBA00022801"/>
    </source>
</evidence>
<dbReference type="PROSITE" id="PS51195">
    <property type="entry name" value="Q_MOTIF"/>
    <property type="match status" value="1"/>
</dbReference>
<evidence type="ECO:0000256" key="7">
    <source>
        <dbReference type="PROSITE-ProRule" id="PRU00552"/>
    </source>
</evidence>
<comment type="catalytic activity">
    <reaction evidence="6">
        <text>ATP + H2O = ADP + phosphate + H(+)</text>
        <dbReference type="Rhea" id="RHEA:13065"/>
        <dbReference type="ChEBI" id="CHEBI:15377"/>
        <dbReference type="ChEBI" id="CHEBI:15378"/>
        <dbReference type="ChEBI" id="CHEBI:30616"/>
        <dbReference type="ChEBI" id="CHEBI:43474"/>
        <dbReference type="ChEBI" id="CHEBI:456216"/>
        <dbReference type="EC" id="3.6.4.13"/>
    </reaction>
</comment>
<keyword evidence="2 8" id="KW-0547">Nucleotide-binding</keyword>
<feature type="domain" description="Helicase C-terminal" evidence="10">
    <location>
        <begin position="216"/>
        <end position="377"/>
    </location>
</feature>
<keyword evidence="13" id="KW-1185">Reference proteome</keyword>
<dbReference type="CDD" id="cd18787">
    <property type="entry name" value="SF2_C_DEAD"/>
    <property type="match status" value="1"/>
</dbReference>
<dbReference type="Pfam" id="PF00270">
    <property type="entry name" value="DEAD"/>
    <property type="match status" value="2"/>
</dbReference>
<dbReference type="InterPro" id="IPR027417">
    <property type="entry name" value="P-loop_NTPase"/>
</dbReference>
<dbReference type="PROSITE" id="PS51194">
    <property type="entry name" value="HELICASE_CTER"/>
    <property type="match status" value="1"/>
</dbReference>
<dbReference type="Proteomes" id="UP001391051">
    <property type="component" value="Unassembled WGS sequence"/>
</dbReference>
<evidence type="ECO:0000259" key="11">
    <source>
        <dbReference type="PROSITE" id="PS51195"/>
    </source>
</evidence>
<evidence type="ECO:0000313" key="12">
    <source>
        <dbReference type="EMBL" id="KAK7966320.1"/>
    </source>
</evidence>
<dbReference type="SUPFAM" id="SSF52540">
    <property type="entry name" value="P-loop containing nucleoside triphosphate hydrolases"/>
    <property type="match status" value="1"/>
</dbReference>
<dbReference type="GeneID" id="92069881"/>
<evidence type="ECO:0000256" key="1">
    <source>
        <dbReference type="ARBA" id="ARBA00012552"/>
    </source>
</evidence>
<name>A0ABR1QUI7_9PEZI</name>
<dbReference type="InterPro" id="IPR001650">
    <property type="entry name" value="Helicase_C-like"/>
</dbReference>
<comment type="caution">
    <text evidence="12">The sequence shown here is derived from an EMBL/GenBank/DDBJ whole genome shotgun (WGS) entry which is preliminary data.</text>
</comment>
<dbReference type="EMBL" id="JAQQWE010000001">
    <property type="protein sequence ID" value="KAK7966320.1"/>
    <property type="molecule type" value="Genomic_DNA"/>
</dbReference>
<protein>
    <recommendedName>
        <fullName evidence="1">RNA helicase</fullName>
        <ecNumber evidence="1">3.6.4.13</ecNumber>
    </recommendedName>
</protein>
<dbReference type="RefSeq" id="XP_066705712.1">
    <property type="nucleotide sequence ID" value="XM_066836819.1"/>
</dbReference>
<dbReference type="InterPro" id="IPR014014">
    <property type="entry name" value="RNA_helicase_DEAD_Q_motif"/>
</dbReference>
<evidence type="ECO:0000313" key="13">
    <source>
        <dbReference type="Proteomes" id="UP001391051"/>
    </source>
</evidence>
<dbReference type="Gene3D" id="3.40.50.300">
    <property type="entry name" value="P-loop containing nucleotide triphosphate hydrolases"/>
    <property type="match status" value="3"/>
</dbReference>
<dbReference type="SMART" id="SM00490">
    <property type="entry name" value="HELICc"/>
    <property type="match status" value="1"/>
</dbReference>
<comment type="similarity">
    <text evidence="8">Belongs to the DEAD box helicase family.</text>
</comment>
<evidence type="ECO:0000259" key="10">
    <source>
        <dbReference type="PROSITE" id="PS51194"/>
    </source>
</evidence>
<feature type="domain" description="Helicase ATP-binding" evidence="9">
    <location>
        <begin position="58"/>
        <end position="205"/>
    </location>
</feature>
<accession>A0ABR1QUI7</accession>
<dbReference type="InterPro" id="IPR000629">
    <property type="entry name" value="RNA-helicase_DEAD-box_CS"/>
</dbReference>
<dbReference type="InterPro" id="IPR011545">
    <property type="entry name" value="DEAD/DEAH_box_helicase_dom"/>
</dbReference>
<dbReference type="EC" id="3.6.4.13" evidence="1"/>
<feature type="domain" description="DEAD-box RNA helicase Q" evidence="11">
    <location>
        <begin position="27"/>
        <end position="55"/>
    </location>
</feature>
<sequence>MAEGGGIDRRADEKMEFSTSKEVTVHPTFESMSLKENLLRGVYAYGYESPSAVQSRAIVQVCKGRDTIAQAQSGTGKTATFSISMLQVIDTAVRETQALVLSPTRELATQIQSVVMALGDYMNVQCHACIGGTNVGEDIRKLDYGQHIMLVLDEADELLNQGFREQIYDVYRYLPPATQVVVVSATLPYDVLDMTTKFMTDPVRILVKRDELTLEGLKQYFIAVEKEDWKFDTLCDLYDTLTITQAVIFCNTRRKVDWLTDKMREANFTVSSMHGDMPQKERDSIMQDFRQGNSRVLISTDVWARGIDVQQVSLVINYDLPSNRENYIHRIGRSGRFGRKGVAINFVTSEDVRILRDIELYYSTQIDEMPMNVADLIA</sequence>
<dbReference type="SMART" id="SM00487">
    <property type="entry name" value="DEXDc"/>
    <property type="match status" value="1"/>
</dbReference>
<gene>
    <name evidence="12" type="ORF">PG986_000597</name>
</gene>
<evidence type="ECO:0000256" key="4">
    <source>
        <dbReference type="ARBA" id="ARBA00022806"/>
    </source>
</evidence>
<dbReference type="Pfam" id="PF00271">
    <property type="entry name" value="Helicase_C"/>
    <property type="match status" value="1"/>
</dbReference>
<feature type="short sequence motif" description="Q motif" evidence="7">
    <location>
        <begin position="27"/>
        <end position="55"/>
    </location>
</feature>
<keyword evidence="4 8" id="KW-0347">Helicase</keyword>
<evidence type="ECO:0000256" key="5">
    <source>
        <dbReference type="ARBA" id="ARBA00022840"/>
    </source>
</evidence>
<keyword evidence="3 8" id="KW-0378">Hydrolase</keyword>
<evidence type="ECO:0000256" key="6">
    <source>
        <dbReference type="ARBA" id="ARBA00047984"/>
    </source>
</evidence>